<accession>A0A074LHR5</accession>
<comment type="caution">
    <text evidence="6">The sequence shown here is derived from an EMBL/GenBank/DDBJ whole genome shotgun (WGS) entry which is preliminary data.</text>
</comment>
<dbReference type="InterPro" id="IPR017871">
    <property type="entry name" value="ABC_transporter-like_CS"/>
</dbReference>
<evidence type="ECO:0000256" key="4">
    <source>
        <dbReference type="ARBA" id="ARBA00022840"/>
    </source>
</evidence>
<evidence type="ECO:0000259" key="5">
    <source>
        <dbReference type="PROSITE" id="PS50893"/>
    </source>
</evidence>
<gene>
    <name evidence="6" type="ORF">EL17_13400</name>
</gene>
<dbReference type="RefSeq" id="WP_051720010.1">
    <property type="nucleotide sequence ID" value="NZ_JMIH01000022.1"/>
</dbReference>
<dbReference type="SUPFAM" id="SSF52540">
    <property type="entry name" value="P-loop containing nucleoside triphosphate hydrolases"/>
    <property type="match status" value="1"/>
</dbReference>
<evidence type="ECO:0000256" key="3">
    <source>
        <dbReference type="ARBA" id="ARBA00022741"/>
    </source>
</evidence>
<dbReference type="InterPro" id="IPR027417">
    <property type="entry name" value="P-loop_NTPase"/>
</dbReference>
<dbReference type="GO" id="GO:0005524">
    <property type="term" value="F:ATP binding"/>
    <property type="evidence" value="ECO:0007669"/>
    <property type="project" value="UniProtKB-KW"/>
</dbReference>
<reference evidence="6 7" key="1">
    <citation type="submission" date="2014-04" db="EMBL/GenBank/DDBJ databases">
        <title>Characterization and application of a salt tolerant electro-active bacterium.</title>
        <authorList>
            <person name="Yang L."/>
            <person name="Wei S."/>
            <person name="Tay Q.X.M."/>
        </authorList>
    </citation>
    <scope>NUCLEOTIDE SEQUENCE [LARGE SCALE GENOMIC DNA]</scope>
    <source>
        <strain evidence="6 7">LY1</strain>
    </source>
</reference>
<proteinExistence type="inferred from homology"/>
<dbReference type="STRING" id="1048983.EL17_13400"/>
<feature type="domain" description="ABC transporter" evidence="5">
    <location>
        <begin position="6"/>
        <end position="229"/>
    </location>
</feature>
<dbReference type="PANTHER" id="PTHR43335">
    <property type="entry name" value="ABC TRANSPORTER, ATP-BINDING PROTEIN"/>
    <property type="match status" value="1"/>
</dbReference>
<protein>
    <recommendedName>
        <fullName evidence="5">ABC transporter domain-containing protein</fullName>
    </recommendedName>
</protein>
<keyword evidence="7" id="KW-1185">Reference proteome</keyword>
<evidence type="ECO:0000313" key="6">
    <source>
        <dbReference type="EMBL" id="KEO73337.1"/>
    </source>
</evidence>
<sequence>MSQIVLRTVQLTKKYGSQSAVDNISFTVEEGQILGVIGPNGSGKTTLFSMLLGLRKPSSGSMEIFGKNNPEEVRKEMAAIMDQANFYLRISARENLTISALTKGVPLDRVDPLLFDVGLEHTGNKAFQSFSYGMMKRLEIADALLTDPKLIIMDEPTNGLDPEGILFIRQLILDLKAKGKTVIISSHYLDEIEKVCTHFLILGNGKCIFHGSKEAVKENYETLESAFVKRL</sequence>
<dbReference type="InterPro" id="IPR003439">
    <property type="entry name" value="ABC_transporter-like_ATP-bd"/>
</dbReference>
<organism evidence="6 7">
    <name type="scientific">Anditalea andensis</name>
    <dbReference type="NCBI Taxonomy" id="1048983"/>
    <lineage>
        <taxon>Bacteria</taxon>
        <taxon>Pseudomonadati</taxon>
        <taxon>Bacteroidota</taxon>
        <taxon>Cytophagia</taxon>
        <taxon>Cytophagales</taxon>
        <taxon>Cytophagaceae</taxon>
        <taxon>Anditalea</taxon>
    </lineage>
</organism>
<dbReference type="Gene3D" id="3.40.50.300">
    <property type="entry name" value="P-loop containing nucleotide triphosphate hydrolases"/>
    <property type="match status" value="1"/>
</dbReference>
<dbReference type="Proteomes" id="UP000027821">
    <property type="component" value="Unassembled WGS sequence"/>
</dbReference>
<evidence type="ECO:0000256" key="2">
    <source>
        <dbReference type="ARBA" id="ARBA00022448"/>
    </source>
</evidence>
<dbReference type="eggNOG" id="COG1131">
    <property type="taxonomic scope" value="Bacteria"/>
</dbReference>
<dbReference type="PROSITE" id="PS50893">
    <property type="entry name" value="ABC_TRANSPORTER_2"/>
    <property type="match status" value="1"/>
</dbReference>
<keyword evidence="2" id="KW-0813">Transport</keyword>
<comment type="similarity">
    <text evidence="1">Belongs to the ABC transporter superfamily.</text>
</comment>
<dbReference type="EMBL" id="JMIH01000022">
    <property type="protein sequence ID" value="KEO73337.1"/>
    <property type="molecule type" value="Genomic_DNA"/>
</dbReference>
<evidence type="ECO:0000256" key="1">
    <source>
        <dbReference type="ARBA" id="ARBA00005417"/>
    </source>
</evidence>
<evidence type="ECO:0000313" key="7">
    <source>
        <dbReference type="Proteomes" id="UP000027821"/>
    </source>
</evidence>
<dbReference type="PANTHER" id="PTHR43335:SF4">
    <property type="entry name" value="ABC TRANSPORTER, ATP-BINDING PROTEIN"/>
    <property type="match status" value="1"/>
</dbReference>
<name>A0A074LHR5_9BACT</name>
<dbReference type="Pfam" id="PF00005">
    <property type="entry name" value="ABC_tran"/>
    <property type="match status" value="1"/>
</dbReference>
<dbReference type="AlphaFoldDB" id="A0A074LHR5"/>
<dbReference type="GO" id="GO:0016887">
    <property type="term" value="F:ATP hydrolysis activity"/>
    <property type="evidence" value="ECO:0007669"/>
    <property type="project" value="InterPro"/>
</dbReference>
<keyword evidence="3" id="KW-0547">Nucleotide-binding</keyword>
<dbReference type="PROSITE" id="PS00211">
    <property type="entry name" value="ABC_TRANSPORTER_1"/>
    <property type="match status" value="1"/>
</dbReference>
<dbReference type="SMART" id="SM00382">
    <property type="entry name" value="AAA"/>
    <property type="match status" value="1"/>
</dbReference>
<keyword evidence="4" id="KW-0067">ATP-binding</keyword>
<dbReference type="OrthoDB" id="9808363at2"/>
<dbReference type="InterPro" id="IPR003593">
    <property type="entry name" value="AAA+_ATPase"/>
</dbReference>